<keyword evidence="4" id="KW-0378">Hydrolase</keyword>
<dbReference type="OrthoDB" id="1735038at2759"/>
<dbReference type="EMBL" id="JANBTX010000096">
    <property type="protein sequence ID" value="KAJ2686729.1"/>
    <property type="molecule type" value="Genomic_DNA"/>
</dbReference>
<dbReference type="PANTHER" id="PTHR11010">
    <property type="entry name" value="PROTEASE S28 PRO-X CARBOXYPEPTIDASE-RELATED"/>
    <property type="match status" value="1"/>
</dbReference>
<comment type="caution">
    <text evidence="7">The sequence shown here is derived from an EMBL/GenBank/DDBJ whole genome shotgun (WGS) entry which is preliminary data.</text>
</comment>
<keyword evidence="3 6" id="KW-0732">Signal</keyword>
<evidence type="ECO:0000256" key="1">
    <source>
        <dbReference type="ARBA" id="ARBA00011079"/>
    </source>
</evidence>
<dbReference type="GO" id="GO:0008239">
    <property type="term" value="F:dipeptidyl-peptidase activity"/>
    <property type="evidence" value="ECO:0007669"/>
    <property type="project" value="TreeGrafter"/>
</dbReference>
<evidence type="ECO:0000256" key="6">
    <source>
        <dbReference type="SAM" id="SignalP"/>
    </source>
</evidence>
<evidence type="ECO:0000256" key="2">
    <source>
        <dbReference type="ARBA" id="ARBA00022670"/>
    </source>
</evidence>
<keyword evidence="5" id="KW-0325">Glycoprotein</keyword>
<feature type="signal peptide" evidence="6">
    <location>
        <begin position="1"/>
        <end position="25"/>
    </location>
</feature>
<dbReference type="InterPro" id="IPR029058">
    <property type="entry name" value="AB_hydrolase_fold"/>
</dbReference>
<dbReference type="Gene3D" id="1.20.120.980">
    <property type="entry name" value="Serine carboxypeptidase S28, SKS domain"/>
    <property type="match status" value="1"/>
</dbReference>
<dbReference type="SUPFAM" id="SSF53474">
    <property type="entry name" value="alpha/beta-Hydrolases"/>
    <property type="match status" value="1"/>
</dbReference>
<dbReference type="PANTHER" id="PTHR11010:SF117">
    <property type="entry name" value="SERINE PROTEASE 16"/>
    <property type="match status" value="1"/>
</dbReference>
<reference evidence="7" key="1">
    <citation type="submission" date="2022-07" db="EMBL/GenBank/DDBJ databases">
        <title>Phylogenomic reconstructions and comparative analyses of Kickxellomycotina fungi.</title>
        <authorList>
            <person name="Reynolds N.K."/>
            <person name="Stajich J.E."/>
            <person name="Barry K."/>
            <person name="Grigoriev I.V."/>
            <person name="Crous P."/>
            <person name="Smith M.E."/>
        </authorList>
    </citation>
    <scope>NUCLEOTIDE SEQUENCE</scope>
    <source>
        <strain evidence="7">CBS 109367</strain>
    </source>
</reference>
<evidence type="ECO:0000313" key="7">
    <source>
        <dbReference type="EMBL" id="KAJ2686729.1"/>
    </source>
</evidence>
<keyword evidence="8" id="KW-1185">Reference proteome</keyword>
<accession>A0A9W8GIK0</accession>
<dbReference type="InterPro" id="IPR042269">
    <property type="entry name" value="Ser_carbopepase_S28_SKS"/>
</dbReference>
<dbReference type="Pfam" id="PF05577">
    <property type="entry name" value="Peptidase_S28"/>
    <property type="match status" value="1"/>
</dbReference>
<evidence type="ECO:0000256" key="3">
    <source>
        <dbReference type="ARBA" id="ARBA00022729"/>
    </source>
</evidence>
<organism evidence="7 8">
    <name type="scientific">Coemansia spiralis</name>
    <dbReference type="NCBI Taxonomy" id="417178"/>
    <lineage>
        <taxon>Eukaryota</taxon>
        <taxon>Fungi</taxon>
        <taxon>Fungi incertae sedis</taxon>
        <taxon>Zoopagomycota</taxon>
        <taxon>Kickxellomycotina</taxon>
        <taxon>Kickxellomycetes</taxon>
        <taxon>Kickxellales</taxon>
        <taxon>Kickxellaceae</taxon>
        <taxon>Coemansia</taxon>
    </lineage>
</organism>
<dbReference type="Proteomes" id="UP001151516">
    <property type="component" value="Unassembled WGS sequence"/>
</dbReference>
<dbReference type="AlphaFoldDB" id="A0A9W8GIK0"/>
<dbReference type="Gene3D" id="3.40.50.1820">
    <property type="entry name" value="alpha/beta hydrolase"/>
    <property type="match status" value="1"/>
</dbReference>
<dbReference type="GO" id="GO:0070008">
    <property type="term" value="F:serine-type exopeptidase activity"/>
    <property type="evidence" value="ECO:0007669"/>
    <property type="project" value="InterPro"/>
</dbReference>
<feature type="chain" id="PRO_5040806357" evidence="6">
    <location>
        <begin position="26"/>
        <end position="517"/>
    </location>
</feature>
<dbReference type="InterPro" id="IPR008758">
    <property type="entry name" value="Peptidase_S28"/>
</dbReference>
<sequence length="517" mass="56880">MHMLSTRVLLFVLAGMGSFFPSALSEPLAMRQAQLQRVWKEYLLTGDDAVGGSPEVGQIGSMAKYALPVRANDSPKLNTAYYFSQKTDHFGLSSSTFKQKIYINAQHYTSGGPIFLLNSGETPASPSYLTAGEPYTLAKATGGLLIIMEHRYYGTSYPVSDMSGKNMVYLTVENALEDMANFIRNAQVFVKSVIGVTVSPNSKWVATGGSYSANLAAWMRLKYPELIHAAYASSAPVRAEVDFYQYDQVVGQALPCAQNIANAVSTLDLILDSGNRTLINSWKRACGLGALKDDADFAGALTDQMSNTVQYYMPTETNDAIATLCSWFSRTRNNPLQNLADMMAAYVRNSNIDVVAAYSSNSGADITDLYQDGRSWFYQTCTQFGYWQTAPRPPLRRLRSRFMTAEWQSRPCRAFFGDVVPQVPDTAGINERYGGLMPNVTRVVFVNGLLDPWSSLSLPADPVAVLKATAQGQNAVITMPRASHVADFYFAPSYTDFGVDVARRQIMEAIVNFLSQD</sequence>
<dbReference type="GO" id="GO:0006508">
    <property type="term" value="P:proteolysis"/>
    <property type="evidence" value="ECO:0007669"/>
    <property type="project" value="UniProtKB-KW"/>
</dbReference>
<evidence type="ECO:0000313" key="8">
    <source>
        <dbReference type="Proteomes" id="UP001151516"/>
    </source>
</evidence>
<keyword evidence="2" id="KW-0645">Protease</keyword>
<gene>
    <name evidence="7" type="ORF">IWW39_003426</name>
</gene>
<proteinExistence type="inferred from homology"/>
<name>A0A9W8GIK0_9FUNG</name>
<protein>
    <submittedName>
        <fullName evidence="7">Uncharacterized protein</fullName>
    </submittedName>
</protein>
<comment type="similarity">
    <text evidence="1">Belongs to the peptidase S28 family.</text>
</comment>
<evidence type="ECO:0000256" key="5">
    <source>
        <dbReference type="ARBA" id="ARBA00023180"/>
    </source>
</evidence>
<evidence type="ECO:0000256" key="4">
    <source>
        <dbReference type="ARBA" id="ARBA00022801"/>
    </source>
</evidence>